<name>A0ACC3CZF8_9PEZI</name>
<proteinExistence type="predicted"/>
<sequence length="198" mass="22541">METLSDSDSSIGDEDCTRQVSNHDLFKRLKEDNAQSMEIAIPSISEDQSSEYTDYETSGATSPFTTDSSIGSLTADQEQRTGFRFSIDRKEVEIGEPMRFGGCKCIKDLIHKVEWQSRNNITLNQKIEMLVISFYPAPRRAPLELKPPDRANSDSMKDTIAEDWCQLFDDTSAEFEILRAEVVLRRSLVVILPLHRQE</sequence>
<dbReference type="Proteomes" id="UP001186974">
    <property type="component" value="Unassembled WGS sequence"/>
</dbReference>
<reference evidence="1" key="1">
    <citation type="submission" date="2024-09" db="EMBL/GenBank/DDBJ databases">
        <title>Black Yeasts Isolated from many extreme environments.</title>
        <authorList>
            <person name="Coleine C."/>
            <person name="Stajich J.E."/>
            <person name="Selbmann L."/>
        </authorList>
    </citation>
    <scope>NUCLEOTIDE SEQUENCE</scope>
    <source>
        <strain evidence="1">CCFEE 5737</strain>
    </source>
</reference>
<protein>
    <submittedName>
        <fullName evidence="1">Uncharacterized protein</fullName>
    </submittedName>
</protein>
<organism evidence="1 2">
    <name type="scientific">Coniosporium uncinatum</name>
    <dbReference type="NCBI Taxonomy" id="93489"/>
    <lineage>
        <taxon>Eukaryota</taxon>
        <taxon>Fungi</taxon>
        <taxon>Dikarya</taxon>
        <taxon>Ascomycota</taxon>
        <taxon>Pezizomycotina</taxon>
        <taxon>Dothideomycetes</taxon>
        <taxon>Dothideomycetes incertae sedis</taxon>
        <taxon>Coniosporium</taxon>
    </lineage>
</organism>
<gene>
    <name evidence="1" type="ORF">LTS18_010512</name>
</gene>
<evidence type="ECO:0000313" key="1">
    <source>
        <dbReference type="EMBL" id="KAK3059574.1"/>
    </source>
</evidence>
<dbReference type="EMBL" id="JAWDJW010009283">
    <property type="protein sequence ID" value="KAK3059574.1"/>
    <property type="molecule type" value="Genomic_DNA"/>
</dbReference>
<keyword evidence="2" id="KW-1185">Reference proteome</keyword>
<comment type="caution">
    <text evidence="1">The sequence shown here is derived from an EMBL/GenBank/DDBJ whole genome shotgun (WGS) entry which is preliminary data.</text>
</comment>
<accession>A0ACC3CZF8</accession>
<evidence type="ECO:0000313" key="2">
    <source>
        <dbReference type="Proteomes" id="UP001186974"/>
    </source>
</evidence>